<sequence>MSLNNTSTKSIILSGWIENDLARTKTNAKRSFSWKSVDLLKPLRMRLNSIEIDRPKLAHRICRLIPAQCPFARKIQLFGRTIANIPPLCKINPLYEDLMALRFRALCYLADECGEDISAYC</sequence>
<name>A0A1U7HNZ7_9CYAN</name>
<dbReference type="EMBL" id="MRCB01000004">
    <property type="protein sequence ID" value="OKH25289.1"/>
    <property type="molecule type" value="Genomic_DNA"/>
</dbReference>
<keyword evidence="3" id="KW-1185">Reference proteome</keyword>
<evidence type="ECO:0000313" key="2">
    <source>
        <dbReference type="EMBL" id="OKH25289.1"/>
    </source>
</evidence>
<organism evidence="2 3">
    <name type="scientific">Hydrococcus rivularis NIES-593</name>
    <dbReference type="NCBI Taxonomy" id="1921803"/>
    <lineage>
        <taxon>Bacteria</taxon>
        <taxon>Bacillati</taxon>
        <taxon>Cyanobacteriota</taxon>
        <taxon>Cyanophyceae</taxon>
        <taxon>Pleurocapsales</taxon>
        <taxon>Hydrococcaceae</taxon>
        <taxon>Hydrococcus</taxon>
    </lineage>
</organism>
<comment type="caution">
    <text evidence="2">The sequence shown here is derived from an EMBL/GenBank/DDBJ whole genome shotgun (WGS) entry which is preliminary data.</text>
</comment>
<evidence type="ECO:0000313" key="3">
    <source>
        <dbReference type="Proteomes" id="UP000186868"/>
    </source>
</evidence>
<evidence type="ECO:0000259" key="1">
    <source>
        <dbReference type="Pfam" id="PF06967"/>
    </source>
</evidence>
<dbReference type="OrthoDB" id="516441at2"/>
<dbReference type="AlphaFoldDB" id="A0A1U7HNZ7"/>
<proteinExistence type="predicted"/>
<accession>A0A1U7HNZ7</accession>
<dbReference type="STRING" id="1921803.NIES593_05925"/>
<dbReference type="Pfam" id="PF06967">
    <property type="entry name" value="Mo-nitro_C"/>
    <property type="match status" value="1"/>
</dbReference>
<protein>
    <submittedName>
        <fullName evidence="2">Nitrogenase</fullName>
    </submittedName>
</protein>
<gene>
    <name evidence="2" type="ORF">NIES593_05925</name>
</gene>
<dbReference type="RefSeq" id="WP_073598696.1">
    <property type="nucleotide sequence ID" value="NZ_MRCB01000004.1"/>
</dbReference>
<reference evidence="2 3" key="1">
    <citation type="submission" date="2016-11" db="EMBL/GenBank/DDBJ databases">
        <title>Draft Genome Sequences of Nine Cyanobacterial Strains from Diverse Habitats.</title>
        <authorList>
            <person name="Zhu T."/>
            <person name="Hou S."/>
            <person name="Lu X."/>
            <person name="Hess W.R."/>
        </authorList>
    </citation>
    <scope>NUCLEOTIDE SEQUENCE [LARGE SCALE GENOMIC DNA]</scope>
    <source>
        <strain evidence="2 3">NIES-593</strain>
    </source>
</reference>
<feature type="domain" description="Mo-dependent nitrogenase C-terminal" evidence="1">
    <location>
        <begin position="39"/>
        <end position="121"/>
    </location>
</feature>
<dbReference type="InterPro" id="IPR009717">
    <property type="entry name" value="Mo-dep_Nase_C"/>
</dbReference>
<dbReference type="Proteomes" id="UP000186868">
    <property type="component" value="Unassembled WGS sequence"/>
</dbReference>